<name>A0A0R0C503_9GAMM</name>
<evidence type="ECO:0000313" key="5">
    <source>
        <dbReference type="Proteomes" id="UP000051863"/>
    </source>
</evidence>
<keyword evidence="5" id="KW-1185">Reference proteome</keyword>
<dbReference type="AlphaFoldDB" id="A0A0R0C503"/>
<dbReference type="InterPro" id="IPR055371">
    <property type="entry name" value="SpaA_PFL_dom_4"/>
</dbReference>
<dbReference type="Pfam" id="PF20674">
    <property type="entry name" value="SpaA_3"/>
    <property type="match status" value="1"/>
</dbReference>
<reference evidence="4 5" key="1">
    <citation type="submission" date="2015-05" db="EMBL/GenBank/DDBJ databases">
        <title>Genome sequencing and analysis of members of genus Stenotrophomonas.</title>
        <authorList>
            <person name="Patil P.P."/>
            <person name="Midha S."/>
            <person name="Patil P.B."/>
        </authorList>
    </citation>
    <scope>NUCLEOTIDE SEQUENCE [LARGE SCALE GENOMIC DNA]</scope>
    <source>
        <strain evidence="4 5">DSM 18941</strain>
    </source>
</reference>
<feature type="domain" description="SpaA-like prealbumin fold" evidence="2">
    <location>
        <begin position="234"/>
        <end position="351"/>
    </location>
</feature>
<evidence type="ECO:0000259" key="2">
    <source>
        <dbReference type="Pfam" id="PF20674"/>
    </source>
</evidence>
<proteinExistence type="predicted"/>
<sequence>MLGTGQALAQSVLWEDYRGQSAVPADANYIGPAGKPKYDNRNEAAPLDGLRALASNVNNAVRTGTAPGIDFRVTDFALCDNRAAGGDPNSASCRNQVMGRVMYALVRFPRAGTYTLDVAHDDWVEINFASDYTNTNYRTASYDIPVGTLSNWTDNENSYQVIGRFNAANDNACALLRVLWTNNAGLEYNRLRWQHPAINGGNVQIIPASQFSNPSQASSSAGCNGSITFPIPAIMIDKVVENRRILPADQFAVSLRQGGTVLREATTSGSGTGLQVSTGAVQVNTGATYTLRDAMAAGSGMAISDYDKRISCRAMRLGQQEQAYTPAGSGPDWTINVAANTQYSCIITNTPRPVLTTRKISQGGVGSFNFTGTNGVAAHAITTSTVGQASAGKPQAFASLNTATTLTEAQTPGFSLTGIQCTGMGEGINPTVNLDGRSVTVPAAAVTNGANIVCTFTNKAGAELSISKSNDASSLVAGSTTQYKVIASNGGPDAADAAVLRDTPTAGLKNCAVSACEALGGASCPATPADLLQPSGVTVAQFPAGGKLTLSVQCEVE</sequence>
<accession>A0A0R0C503</accession>
<evidence type="ECO:0000259" key="3">
    <source>
        <dbReference type="Pfam" id="PF24514"/>
    </source>
</evidence>
<feature type="domain" description="DUF11" evidence="1">
    <location>
        <begin position="464"/>
        <end position="556"/>
    </location>
</feature>
<feature type="domain" description="SpaA-like prealbumin fold" evidence="3">
    <location>
        <begin position="355"/>
        <end position="459"/>
    </location>
</feature>
<dbReference type="PATRIC" id="fig|405446.3.peg.3177"/>
<evidence type="ECO:0000259" key="1">
    <source>
        <dbReference type="Pfam" id="PF01345"/>
    </source>
</evidence>
<dbReference type="EMBL" id="LDJJ01000063">
    <property type="protein sequence ID" value="KRG64379.1"/>
    <property type="molecule type" value="Genomic_DNA"/>
</dbReference>
<dbReference type="InterPro" id="IPR001434">
    <property type="entry name" value="OmcB-like_DUF11"/>
</dbReference>
<organism evidence="4 5">
    <name type="scientific">Stenotrophomonas terrae</name>
    <dbReference type="NCBI Taxonomy" id="405446"/>
    <lineage>
        <taxon>Bacteria</taxon>
        <taxon>Pseudomonadati</taxon>
        <taxon>Pseudomonadota</taxon>
        <taxon>Gammaproteobacteria</taxon>
        <taxon>Lysobacterales</taxon>
        <taxon>Lysobacteraceae</taxon>
        <taxon>Stenotrophomonas</taxon>
    </lineage>
</organism>
<gene>
    <name evidence="4" type="ORF">ABB27_16490</name>
</gene>
<dbReference type="InterPro" id="IPR048834">
    <property type="entry name" value="SpaA_pre-album"/>
</dbReference>
<evidence type="ECO:0000313" key="4">
    <source>
        <dbReference type="EMBL" id="KRG64379.1"/>
    </source>
</evidence>
<dbReference type="Proteomes" id="UP000051863">
    <property type="component" value="Unassembled WGS sequence"/>
</dbReference>
<dbReference type="Pfam" id="PF01345">
    <property type="entry name" value="DUF11"/>
    <property type="match status" value="1"/>
</dbReference>
<protein>
    <submittedName>
        <fullName evidence="4">Uncharacterized protein</fullName>
    </submittedName>
</protein>
<comment type="caution">
    <text evidence="4">The sequence shown here is derived from an EMBL/GenBank/DDBJ whole genome shotgun (WGS) entry which is preliminary data.</text>
</comment>
<dbReference type="Pfam" id="PF24514">
    <property type="entry name" value="SpaA_4"/>
    <property type="match status" value="1"/>
</dbReference>